<sequence>MCMELEGKRRRRREEGDDEIGGFEKYTKGIGLKLLRKMGYKGGGLGKNEQGIVTPIEAKVRPKNMGMGFNETAPKTRVEDEKKVIGNYDMRGPQFLENLEDADEKLAMPPMPELQHNLRLILDLTQLDIQNMDEDLRIEKETAISLQKHKDELENMAAQQKLQLDNMDKILPLLSGQLNDYSLSLDQQLMCAPYILPILQVALQELQINQKKKIEDHFTWVMSSMLPNYLMVDLMERFFFPKWLHVLYHWLTTNPNFEEIHNWYVGWKGLIPQQLLADEN</sequence>
<dbReference type="GO" id="GO:0071008">
    <property type="term" value="C:U2-type post-mRNA release spliceosomal complex"/>
    <property type="evidence" value="ECO:0007669"/>
    <property type="project" value="TreeGrafter"/>
</dbReference>
<reference evidence="4" key="2">
    <citation type="submission" date="2023-06" db="EMBL/GenBank/DDBJ databases">
        <authorList>
            <person name="Swenson N.G."/>
            <person name="Wegrzyn J.L."/>
            <person name="Mcevoy S.L."/>
        </authorList>
    </citation>
    <scope>NUCLEOTIDE SEQUENCE</scope>
    <source>
        <strain evidence="4">NS2018</strain>
        <tissue evidence="4">Leaf</tissue>
    </source>
</reference>
<feature type="coiled-coil region" evidence="2">
    <location>
        <begin position="143"/>
        <end position="170"/>
    </location>
</feature>
<dbReference type="InterPro" id="IPR045211">
    <property type="entry name" value="TFP11/STIP/Ntr1"/>
</dbReference>
<keyword evidence="2" id="KW-0175">Coiled coil</keyword>
<evidence type="ECO:0000313" key="5">
    <source>
        <dbReference type="Proteomes" id="UP001168877"/>
    </source>
</evidence>
<dbReference type="PROSITE" id="PS50174">
    <property type="entry name" value="G_PATCH"/>
    <property type="match status" value="1"/>
</dbReference>
<name>A0AA39W6K1_ACESA</name>
<dbReference type="SMART" id="SM00443">
    <property type="entry name" value="G_patch"/>
    <property type="match status" value="1"/>
</dbReference>
<dbReference type="Pfam" id="PF07842">
    <property type="entry name" value="GCFC"/>
    <property type="match status" value="1"/>
</dbReference>
<dbReference type="InterPro" id="IPR022783">
    <property type="entry name" value="GCFC_dom"/>
</dbReference>
<keyword evidence="5" id="KW-1185">Reference proteome</keyword>
<organism evidence="4 5">
    <name type="scientific">Acer saccharum</name>
    <name type="common">Sugar maple</name>
    <dbReference type="NCBI Taxonomy" id="4024"/>
    <lineage>
        <taxon>Eukaryota</taxon>
        <taxon>Viridiplantae</taxon>
        <taxon>Streptophyta</taxon>
        <taxon>Embryophyta</taxon>
        <taxon>Tracheophyta</taxon>
        <taxon>Spermatophyta</taxon>
        <taxon>Magnoliopsida</taxon>
        <taxon>eudicotyledons</taxon>
        <taxon>Gunneridae</taxon>
        <taxon>Pentapetalae</taxon>
        <taxon>rosids</taxon>
        <taxon>malvids</taxon>
        <taxon>Sapindales</taxon>
        <taxon>Sapindaceae</taxon>
        <taxon>Hippocastanoideae</taxon>
        <taxon>Acereae</taxon>
        <taxon>Acer</taxon>
    </lineage>
</organism>
<comment type="similarity">
    <text evidence="1">Belongs to the TFP11/STIP family.</text>
</comment>
<dbReference type="InterPro" id="IPR000467">
    <property type="entry name" value="G_patch_dom"/>
</dbReference>
<dbReference type="GO" id="GO:0000390">
    <property type="term" value="P:spliceosomal complex disassembly"/>
    <property type="evidence" value="ECO:0007669"/>
    <property type="project" value="InterPro"/>
</dbReference>
<dbReference type="AlphaFoldDB" id="A0AA39W6K1"/>
<gene>
    <name evidence="4" type="ORF">LWI29_004738</name>
</gene>
<evidence type="ECO:0000313" key="4">
    <source>
        <dbReference type="EMBL" id="KAK0603416.1"/>
    </source>
</evidence>
<dbReference type="Pfam" id="PF01585">
    <property type="entry name" value="G-patch"/>
    <property type="match status" value="1"/>
</dbReference>
<evidence type="ECO:0000259" key="3">
    <source>
        <dbReference type="PROSITE" id="PS50174"/>
    </source>
</evidence>
<dbReference type="PANTHER" id="PTHR23329:SF1">
    <property type="entry name" value="TUFTELIN-INTERACTING PROTEIN 11"/>
    <property type="match status" value="1"/>
</dbReference>
<evidence type="ECO:0000256" key="1">
    <source>
        <dbReference type="ARBA" id="ARBA00010900"/>
    </source>
</evidence>
<comment type="caution">
    <text evidence="4">The sequence shown here is derived from an EMBL/GenBank/DDBJ whole genome shotgun (WGS) entry which is preliminary data.</text>
</comment>
<feature type="domain" description="G-patch" evidence="3">
    <location>
        <begin position="27"/>
        <end position="72"/>
    </location>
</feature>
<reference evidence="4" key="1">
    <citation type="journal article" date="2022" name="Plant J.">
        <title>Strategies of tolerance reflected in two North American maple genomes.</title>
        <authorList>
            <person name="McEvoy S.L."/>
            <person name="Sezen U.U."/>
            <person name="Trouern-Trend A."/>
            <person name="McMahon S.M."/>
            <person name="Schaberg P.G."/>
            <person name="Yang J."/>
            <person name="Wegrzyn J.L."/>
            <person name="Swenson N.G."/>
        </authorList>
    </citation>
    <scope>NUCLEOTIDE SEQUENCE</scope>
    <source>
        <strain evidence="4">NS2018</strain>
    </source>
</reference>
<dbReference type="GO" id="GO:0003676">
    <property type="term" value="F:nucleic acid binding"/>
    <property type="evidence" value="ECO:0007669"/>
    <property type="project" value="InterPro"/>
</dbReference>
<protein>
    <recommendedName>
        <fullName evidence="3">G-patch domain-containing protein</fullName>
    </recommendedName>
</protein>
<proteinExistence type="inferred from homology"/>
<accession>A0AA39W6K1</accession>
<dbReference type="Proteomes" id="UP001168877">
    <property type="component" value="Unassembled WGS sequence"/>
</dbReference>
<dbReference type="PANTHER" id="PTHR23329">
    <property type="entry name" value="TUFTELIN-INTERACTING PROTEIN 11-RELATED"/>
    <property type="match status" value="1"/>
</dbReference>
<evidence type="ECO:0000256" key="2">
    <source>
        <dbReference type="SAM" id="Coils"/>
    </source>
</evidence>
<dbReference type="EMBL" id="JAUESC010000002">
    <property type="protein sequence ID" value="KAK0603416.1"/>
    <property type="molecule type" value="Genomic_DNA"/>
</dbReference>